<dbReference type="GeneID" id="41840454"/>
<dbReference type="KEGG" id="dni:HX89_04505"/>
<dbReference type="GO" id="GO:0004527">
    <property type="term" value="F:exonuclease activity"/>
    <property type="evidence" value="ECO:0007669"/>
    <property type="project" value="UniProtKB-KW"/>
</dbReference>
<feature type="domain" description="UvrD-like helicase C-terminal" evidence="17">
    <location>
        <begin position="362"/>
        <end position="678"/>
    </location>
</feature>
<dbReference type="GO" id="GO:0043138">
    <property type="term" value="F:3'-5' DNA helicase activity"/>
    <property type="evidence" value="ECO:0007669"/>
    <property type="project" value="UniProtKB-EC"/>
</dbReference>
<keyword evidence="5 15" id="KW-0378">Hydrolase</keyword>
<keyword evidence="10" id="KW-0234">DNA repair</keyword>
<keyword evidence="7" id="KW-0269">Exonuclease</keyword>
<dbReference type="PROSITE" id="PS51217">
    <property type="entry name" value="UVRD_HELICASE_CTER"/>
    <property type="match status" value="1"/>
</dbReference>
<dbReference type="GO" id="GO:0005829">
    <property type="term" value="C:cytosol"/>
    <property type="evidence" value="ECO:0007669"/>
    <property type="project" value="TreeGrafter"/>
</dbReference>
<feature type="binding site" evidence="15">
    <location>
        <begin position="82"/>
        <end position="89"/>
    </location>
    <ligand>
        <name>ATP</name>
        <dbReference type="ChEBI" id="CHEBI:30616"/>
    </ligand>
</feature>
<keyword evidence="8 15" id="KW-0067">ATP-binding</keyword>
<evidence type="ECO:0000259" key="17">
    <source>
        <dbReference type="PROSITE" id="PS51217"/>
    </source>
</evidence>
<comment type="catalytic activity">
    <reaction evidence="12">
        <text>Couples ATP hydrolysis with the unwinding of duplex DNA by translocating in the 3'-5' direction.</text>
        <dbReference type="EC" id="5.6.2.4"/>
    </reaction>
</comment>
<keyword evidence="19" id="KW-1185">Reference proteome</keyword>
<protein>
    <recommendedName>
        <fullName evidence="13">DNA 3'-5' helicase</fullName>
        <ecNumber evidence="13">5.6.2.4</ecNumber>
    </recommendedName>
</protein>
<evidence type="ECO:0000256" key="8">
    <source>
        <dbReference type="ARBA" id="ARBA00022840"/>
    </source>
</evidence>
<dbReference type="Pfam" id="PF00580">
    <property type="entry name" value="UvrD-helicase"/>
    <property type="match status" value="1"/>
</dbReference>
<dbReference type="InterPro" id="IPR011335">
    <property type="entry name" value="Restrct_endonuc-II-like"/>
</dbReference>
<dbReference type="SUPFAM" id="SSF52540">
    <property type="entry name" value="P-loop containing nucleoside triphosphate hydrolases"/>
    <property type="match status" value="1"/>
</dbReference>
<dbReference type="Gene3D" id="3.90.320.10">
    <property type="match status" value="1"/>
</dbReference>
<dbReference type="GO" id="GO:0003677">
    <property type="term" value="F:DNA binding"/>
    <property type="evidence" value="ECO:0007669"/>
    <property type="project" value="UniProtKB-KW"/>
</dbReference>
<keyword evidence="9" id="KW-0238">DNA-binding</keyword>
<dbReference type="Gene3D" id="1.10.10.160">
    <property type="match status" value="1"/>
</dbReference>
<evidence type="ECO:0000256" key="4">
    <source>
        <dbReference type="ARBA" id="ARBA00022763"/>
    </source>
</evidence>
<evidence type="ECO:0000256" key="1">
    <source>
        <dbReference type="ARBA" id="ARBA00009922"/>
    </source>
</evidence>
<organism evidence="18 19">
    <name type="scientific">Dermacoccus nishinomiyaensis</name>
    <dbReference type="NCBI Taxonomy" id="1274"/>
    <lineage>
        <taxon>Bacteria</taxon>
        <taxon>Bacillati</taxon>
        <taxon>Actinomycetota</taxon>
        <taxon>Actinomycetes</taxon>
        <taxon>Micrococcales</taxon>
        <taxon>Dermacoccaceae</taxon>
        <taxon>Dermacoccus</taxon>
    </lineage>
</organism>
<dbReference type="InterPro" id="IPR011604">
    <property type="entry name" value="PDDEXK-like_dom_sf"/>
</dbReference>
<reference evidence="18 19" key="1">
    <citation type="submission" date="2014-07" db="EMBL/GenBank/DDBJ databases">
        <title>Genome Sequencing of Dermacoccus nishinomiyaensis.</title>
        <authorList>
            <person name="Hong K.W."/>
            <person name="Chan K.G."/>
        </authorList>
    </citation>
    <scope>NUCLEOTIDE SEQUENCE [LARGE SCALE GENOMIC DNA]</scope>
    <source>
        <strain evidence="18 19">M25</strain>
    </source>
</reference>
<dbReference type="InterPro" id="IPR014016">
    <property type="entry name" value="UvrD-like_ATP-bd"/>
</dbReference>
<dbReference type="Gene3D" id="3.40.50.300">
    <property type="entry name" value="P-loop containing nucleotide triphosphate hydrolases"/>
    <property type="match status" value="2"/>
</dbReference>
<dbReference type="OrthoDB" id="5240387at2"/>
<dbReference type="InterPro" id="IPR003593">
    <property type="entry name" value="AAA+_ATPase"/>
</dbReference>
<dbReference type="GO" id="GO:0005524">
    <property type="term" value="F:ATP binding"/>
    <property type="evidence" value="ECO:0007669"/>
    <property type="project" value="UniProtKB-UniRule"/>
</dbReference>
<dbReference type="AlphaFoldDB" id="A0A075JGB8"/>
<evidence type="ECO:0000256" key="11">
    <source>
        <dbReference type="ARBA" id="ARBA00023235"/>
    </source>
</evidence>
<comment type="catalytic activity">
    <reaction evidence="14">
        <text>ATP + H2O = ADP + phosphate + H(+)</text>
        <dbReference type="Rhea" id="RHEA:13065"/>
        <dbReference type="ChEBI" id="CHEBI:15377"/>
        <dbReference type="ChEBI" id="CHEBI:15378"/>
        <dbReference type="ChEBI" id="CHEBI:30616"/>
        <dbReference type="ChEBI" id="CHEBI:43474"/>
        <dbReference type="ChEBI" id="CHEBI:456216"/>
        <dbReference type="EC" id="5.6.2.4"/>
    </reaction>
</comment>
<feature type="domain" description="UvrD-like helicase ATP-binding" evidence="16">
    <location>
        <begin position="61"/>
        <end position="358"/>
    </location>
</feature>
<dbReference type="Pfam" id="PF12705">
    <property type="entry name" value="PDDEXK_1"/>
    <property type="match status" value="1"/>
</dbReference>
<evidence type="ECO:0000256" key="9">
    <source>
        <dbReference type="ARBA" id="ARBA00023125"/>
    </source>
</evidence>
<proteinExistence type="inferred from homology"/>
<dbReference type="PANTHER" id="PTHR11070">
    <property type="entry name" value="UVRD / RECB / PCRA DNA HELICASE FAMILY MEMBER"/>
    <property type="match status" value="1"/>
</dbReference>
<dbReference type="EMBL" id="CP008889">
    <property type="protein sequence ID" value="AIF40332.1"/>
    <property type="molecule type" value="Genomic_DNA"/>
</dbReference>
<dbReference type="eggNOG" id="COG2887">
    <property type="taxonomic scope" value="Bacteria"/>
</dbReference>
<evidence type="ECO:0000256" key="10">
    <source>
        <dbReference type="ARBA" id="ARBA00023204"/>
    </source>
</evidence>
<evidence type="ECO:0000256" key="2">
    <source>
        <dbReference type="ARBA" id="ARBA00022722"/>
    </source>
</evidence>
<dbReference type="GO" id="GO:0033202">
    <property type="term" value="C:DNA helicase complex"/>
    <property type="evidence" value="ECO:0007669"/>
    <property type="project" value="TreeGrafter"/>
</dbReference>
<comment type="similarity">
    <text evidence="1">Belongs to the helicase family. UvrD subfamily.</text>
</comment>
<evidence type="ECO:0000256" key="7">
    <source>
        <dbReference type="ARBA" id="ARBA00022839"/>
    </source>
</evidence>
<evidence type="ECO:0000313" key="18">
    <source>
        <dbReference type="EMBL" id="AIF40332.1"/>
    </source>
</evidence>
<dbReference type="InterPro" id="IPR038726">
    <property type="entry name" value="PDDEXK_AddAB-type"/>
</dbReference>
<dbReference type="SUPFAM" id="SSF52980">
    <property type="entry name" value="Restriction endonuclease-like"/>
    <property type="match status" value="1"/>
</dbReference>
<dbReference type="SMART" id="SM00382">
    <property type="entry name" value="AAA"/>
    <property type="match status" value="1"/>
</dbReference>
<keyword evidence="3 15" id="KW-0547">Nucleotide-binding</keyword>
<keyword evidence="4" id="KW-0227">DNA damage</keyword>
<dbReference type="InterPro" id="IPR027417">
    <property type="entry name" value="P-loop_NTPase"/>
</dbReference>
<evidence type="ECO:0000256" key="6">
    <source>
        <dbReference type="ARBA" id="ARBA00022806"/>
    </source>
</evidence>
<evidence type="ECO:0000256" key="13">
    <source>
        <dbReference type="ARBA" id="ARBA00034808"/>
    </source>
</evidence>
<dbReference type="RefSeq" id="WP_038567286.1">
    <property type="nucleotide sequence ID" value="NZ_CP008889.1"/>
</dbReference>
<sequence>MTNHEGLTAQTPAGAPVQGEAALPIAALPPSVVEGVVASVDPTRLTPALRGATQTEAAAPLDLDPTQQAVLEADDRVLHVVGAPGTGKTTLAVELVAQAVEGGARPDECVLLSPTRVAAGALRARVTTRVGGTSSEPIARTPQALAFGILRMRAAMDDLPAPRLLAGPEQDVVLKELLEGHRLGLGAAPAWPEDLAEALTTRGFRNELRDLIMRAVEWDVSSDQLRRLGAEHGRDEWIAAADVLDEYDDVTALSRPGAFDPAWILGAAAQALRENETLRERVRAQLRLVVIDDAQELTRASVGFLTELVGPGQRLVLLGNPDVTVQAFRGADPRYLEQVATQHGASRRFVLGYGHRQPRRLAEVVERVTARIGSVDGIAHRSVVTRPGGGVDVALLRSGAQEAAHIAGVLRRAHLKDGVAWKDMAVIVRAAAGTSALRRALNAAKVPVAVPPASLALRDEPAVRPFLHALEIVTSRTRGSEQAPVDGDADASRAGVSADFALDLLTSPLGGADPVVLRRLRRSLRREELAAGGNRVSDELLGACLLEPALLVSLGPEAAPARRVSRVLAAGAAALKAAPPHDDAEHVLWQMWQASGLAEAWEANALAGGISGTRADRDLDALLALFAAAAAFVERLPGAGVADFLDHVRSQDVPGDRLVAAAPDEDAVALVTAAGSAGGEWHTVVVAGVQEGVWPDLRLRGSVLGSEDLVDILSGRGRSLPARQAAVRHDETRQFAMAMSRAREHVVVTAVRDEDEQPSVYLDIVDPLAPGAAADAMREFTPVARPMTLAGLVAEARRMLADQDEAVRDEGARRLARLAEHDVPGADPEQWWALVSRSDDRPVRPPQEWVRVSPSKIEGFHRCGLNWLLTTNGGFGPSVGASTIGTLVHELAEEFADEPALMDEALEKRWPRLGLGDSWVSRGEKARAQSMVKKLQGYLGDAAATGWAGEAAERRFSAIVGRAKISGSIDRLEHHPERGLRVIDYKTGSSKPKDEEVAAHPQLAAYQAALEADAFGPGRPSAGAALVQLGQAAGTGANSTARVQAQPPLVADEDAASDGEPGAVDEPIVGTRGWAFDLMQRTADGMGAATFVAAANPNCTMCPVKSSCPIQPEGRTL</sequence>
<dbReference type="PROSITE" id="PS51198">
    <property type="entry name" value="UVRD_HELICASE_ATP_BIND"/>
    <property type="match status" value="1"/>
</dbReference>
<evidence type="ECO:0000256" key="14">
    <source>
        <dbReference type="ARBA" id="ARBA00048988"/>
    </source>
</evidence>
<keyword evidence="6 15" id="KW-0347">Helicase</keyword>
<evidence type="ECO:0000256" key="12">
    <source>
        <dbReference type="ARBA" id="ARBA00034617"/>
    </source>
</evidence>
<dbReference type="InterPro" id="IPR000212">
    <property type="entry name" value="DNA_helicase_UvrD/REP"/>
</dbReference>
<dbReference type="eggNOG" id="COG0210">
    <property type="taxonomic scope" value="Bacteria"/>
</dbReference>
<evidence type="ECO:0000256" key="15">
    <source>
        <dbReference type="PROSITE-ProRule" id="PRU00560"/>
    </source>
</evidence>
<dbReference type="EC" id="5.6.2.4" evidence="13"/>
<name>A0A075JGB8_9MICO</name>
<gene>
    <name evidence="18" type="ORF">HX89_04505</name>
</gene>
<evidence type="ECO:0000259" key="16">
    <source>
        <dbReference type="PROSITE" id="PS51198"/>
    </source>
</evidence>
<evidence type="ECO:0000256" key="3">
    <source>
        <dbReference type="ARBA" id="ARBA00022741"/>
    </source>
</evidence>
<accession>A0A075JGB8</accession>
<dbReference type="HOGENOM" id="CLU_004900_0_0_11"/>
<dbReference type="GO" id="GO:0000725">
    <property type="term" value="P:recombinational repair"/>
    <property type="evidence" value="ECO:0007669"/>
    <property type="project" value="TreeGrafter"/>
</dbReference>
<dbReference type="InterPro" id="IPR013986">
    <property type="entry name" value="DExx_box_DNA_helicase_dom_sf"/>
</dbReference>
<keyword evidence="11" id="KW-0413">Isomerase</keyword>
<dbReference type="Gene3D" id="1.10.486.10">
    <property type="entry name" value="PCRA, domain 4"/>
    <property type="match status" value="1"/>
</dbReference>
<keyword evidence="2" id="KW-0540">Nuclease</keyword>
<evidence type="ECO:0000313" key="19">
    <source>
        <dbReference type="Proteomes" id="UP000027986"/>
    </source>
</evidence>
<evidence type="ECO:0000256" key="5">
    <source>
        <dbReference type="ARBA" id="ARBA00022801"/>
    </source>
</evidence>
<dbReference type="Proteomes" id="UP000027986">
    <property type="component" value="Chromosome"/>
</dbReference>
<dbReference type="PANTHER" id="PTHR11070:SF59">
    <property type="entry name" value="DNA 3'-5' HELICASE"/>
    <property type="match status" value="1"/>
</dbReference>
<dbReference type="InterPro" id="IPR014017">
    <property type="entry name" value="DNA_helicase_UvrD-like_C"/>
</dbReference>